<comment type="caution">
    <text evidence="1">The sequence shown here is derived from an EMBL/GenBank/DDBJ whole genome shotgun (WGS) entry which is preliminary data.</text>
</comment>
<keyword evidence="2" id="KW-1185">Reference proteome</keyword>
<dbReference type="EMBL" id="BAAAKJ010000259">
    <property type="protein sequence ID" value="GAA1403593.1"/>
    <property type="molecule type" value="Genomic_DNA"/>
</dbReference>
<evidence type="ECO:0000313" key="1">
    <source>
        <dbReference type="EMBL" id="GAA1403593.1"/>
    </source>
</evidence>
<evidence type="ECO:0008006" key="3">
    <source>
        <dbReference type="Google" id="ProtNLM"/>
    </source>
</evidence>
<dbReference type="RefSeq" id="WP_344339331.1">
    <property type="nucleotide sequence ID" value="NZ_BAAAKJ010000259.1"/>
</dbReference>
<dbReference type="Proteomes" id="UP001499863">
    <property type="component" value="Unassembled WGS sequence"/>
</dbReference>
<sequence length="104" mass="10752">MGYETRIDTASVIKIASDVHATSESSRQGMLLKDASEAGAGHPGWKASVASTACVKAWQDRLRKEADEVEAAAKALAASANNYVSTDGAVAGSLAEDATWLKGV</sequence>
<organism evidence="1 2">
    <name type="scientific">Kitasatospora putterlickiae</name>
    <dbReference type="NCBI Taxonomy" id="221725"/>
    <lineage>
        <taxon>Bacteria</taxon>
        <taxon>Bacillati</taxon>
        <taxon>Actinomycetota</taxon>
        <taxon>Actinomycetes</taxon>
        <taxon>Kitasatosporales</taxon>
        <taxon>Streptomycetaceae</taxon>
        <taxon>Kitasatospora</taxon>
    </lineage>
</organism>
<proteinExistence type="predicted"/>
<name>A0ABP4IZX4_9ACTN</name>
<accession>A0ABP4IZX4</accession>
<gene>
    <name evidence="1" type="ORF">GCM10009639_48630</name>
</gene>
<reference evidence="2" key="1">
    <citation type="journal article" date="2019" name="Int. J. Syst. Evol. Microbiol.">
        <title>The Global Catalogue of Microorganisms (GCM) 10K type strain sequencing project: providing services to taxonomists for standard genome sequencing and annotation.</title>
        <authorList>
            <consortium name="The Broad Institute Genomics Platform"/>
            <consortium name="The Broad Institute Genome Sequencing Center for Infectious Disease"/>
            <person name="Wu L."/>
            <person name="Ma J."/>
        </authorList>
    </citation>
    <scope>NUCLEOTIDE SEQUENCE [LARGE SCALE GENOMIC DNA]</scope>
    <source>
        <strain evidence="2">JCM 12393</strain>
    </source>
</reference>
<protein>
    <recommendedName>
        <fullName evidence="3">Excreted virulence factor EspC (Type VII ESX diderm)</fullName>
    </recommendedName>
</protein>
<evidence type="ECO:0000313" key="2">
    <source>
        <dbReference type="Proteomes" id="UP001499863"/>
    </source>
</evidence>